<keyword evidence="6" id="KW-0931">ER-Golgi transport</keyword>
<dbReference type="GO" id="GO:0046923">
    <property type="term" value="F:ER retention sequence binding"/>
    <property type="evidence" value="ECO:0007669"/>
    <property type="project" value="InterPro"/>
</dbReference>
<evidence type="ECO:0000313" key="13">
    <source>
        <dbReference type="EMBL" id="TVY25216.1"/>
    </source>
</evidence>
<feature type="transmembrane region" description="Helical" evidence="12">
    <location>
        <begin position="77"/>
        <end position="97"/>
    </location>
</feature>
<dbReference type="PRINTS" id="PR00660">
    <property type="entry name" value="ERLUMENR"/>
</dbReference>
<dbReference type="AlphaFoldDB" id="A0A8H8QZA0"/>
<evidence type="ECO:0000256" key="9">
    <source>
        <dbReference type="ARBA" id="ARBA00023136"/>
    </source>
</evidence>
<dbReference type="GO" id="GO:0005789">
    <property type="term" value="C:endoplasmic reticulum membrane"/>
    <property type="evidence" value="ECO:0007669"/>
    <property type="project" value="UniProtKB-SubCell"/>
</dbReference>
<evidence type="ECO:0000256" key="4">
    <source>
        <dbReference type="ARBA" id="ARBA00022692"/>
    </source>
</evidence>
<feature type="transmembrane region" description="Helical" evidence="12">
    <location>
        <begin position="109"/>
        <end position="128"/>
    </location>
</feature>
<reference evidence="13 14" key="1">
    <citation type="submission" date="2018-05" db="EMBL/GenBank/DDBJ databases">
        <title>Genome sequencing and assembly of the regulated plant pathogen Lachnellula willkommii and related sister species for the development of diagnostic species identification markers.</title>
        <authorList>
            <person name="Giroux E."/>
            <person name="Bilodeau G."/>
        </authorList>
    </citation>
    <scope>NUCLEOTIDE SEQUENCE [LARGE SCALE GENOMIC DNA]</scope>
    <source>
        <strain evidence="13 14">CBS 185.66</strain>
    </source>
</reference>
<keyword evidence="14" id="KW-1185">Reference proteome</keyword>
<evidence type="ECO:0000256" key="3">
    <source>
        <dbReference type="ARBA" id="ARBA00022448"/>
    </source>
</evidence>
<feature type="compositionally biased region" description="Acidic residues" evidence="11">
    <location>
        <begin position="320"/>
        <end position="329"/>
    </location>
</feature>
<evidence type="ECO:0000256" key="6">
    <source>
        <dbReference type="ARBA" id="ARBA00022892"/>
    </source>
</evidence>
<dbReference type="InterPro" id="IPR000133">
    <property type="entry name" value="ER_ret_rcpt"/>
</dbReference>
<keyword evidence="7" id="KW-0653">Protein transport</keyword>
<keyword evidence="9 12" id="KW-0472">Membrane</keyword>
<feature type="transmembrane region" description="Helical" evidence="12">
    <location>
        <begin position="201"/>
        <end position="222"/>
    </location>
</feature>
<dbReference type="PANTHER" id="PTHR10585">
    <property type="entry name" value="ER LUMEN PROTEIN RETAINING RECEPTOR"/>
    <property type="match status" value="1"/>
</dbReference>
<feature type="transmembrane region" description="Helical" evidence="12">
    <location>
        <begin position="134"/>
        <end position="159"/>
    </location>
</feature>
<accession>A0A8H8QZA0</accession>
<keyword evidence="3" id="KW-0813">Transport</keyword>
<dbReference type="GO" id="GO:0006621">
    <property type="term" value="P:protein retention in ER lumen"/>
    <property type="evidence" value="ECO:0007669"/>
    <property type="project" value="InterPro"/>
</dbReference>
<proteinExistence type="inferred from homology"/>
<feature type="region of interest" description="Disordered" evidence="11">
    <location>
        <begin position="261"/>
        <end position="376"/>
    </location>
</feature>
<organism evidence="13 14">
    <name type="scientific">Lachnellula hyalina</name>
    <dbReference type="NCBI Taxonomy" id="1316788"/>
    <lineage>
        <taxon>Eukaryota</taxon>
        <taxon>Fungi</taxon>
        <taxon>Dikarya</taxon>
        <taxon>Ascomycota</taxon>
        <taxon>Pezizomycotina</taxon>
        <taxon>Leotiomycetes</taxon>
        <taxon>Helotiales</taxon>
        <taxon>Lachnaceae</taxon>
        <taxon>Lachnellula</taxon>
    </lineage>
</organism>
<evidence type="ECO:0000256" key="2">
    <source>
        <dbReference type="ARBA" id="ARBA00010120"/>
    </source>
</evidence>
<comment type="similarity">
    <text evidence="2">Belongs to the ERD2 family.</text>
</comment>
<evidence type="ECO:0000256" key="11">
    <source>
        <dbReference type="SAM" id="MobiDB-lite"/>
    </source>
</evidence>
<evidence type="ECO:0000256" key="12">
    <source>
        <dbReference type="SAM" id="Phobius"/>
    </source>
</evidence>
<sequence>MSAYCSLAIDAYSNPHDQLFRVLGDISHFLSKCILIYAIHRNSSTEGVSLITQGLYCLVFITRYLDLFMGSSLWNLMFKIFYILSSLYILFLMLRVYARTREREKAWQLGGVSFVGSAVLAPFVMLIFRSKEEWGFMEVCWTFSIILESTCILPQLLLLRQTTVPTVIDSFYLIMLGSYRGFYILNWIYREFDDSPRKPDAPSIIFGVIQTAFYVDFFWVYYTRQRVKLRHGGLVDADDMRRGWLLRTVFGNKTIVGNIGEDDHAPALGDEENGHARTDNGPRSKNSKWGSRGISVSADEGVLDENSERRVDPFTGQEEGIIDTAEDFEPDAKMKDPDELAKILDDDEDDSDDGVLPGEGSAAVGNGSEWRDGSSK</sequence>
<dbReference type="GO" id="GO:0015031">
    <property type="term" value="P:protein transport"/>
    <property type="evidence" value="ECO:0007669"/>
    <property type="project" value="UniProtKB-KW"/>
</dbReference>
<evidence type="ECO:0000256" key="7">
    <source>
        <dbReference type="ARBA" id="ARBA00022927"/>
    </source>
</evidence>
<dbReference type="GeneID" id="41986707"/>
<name>A0A8H8QZA0_9HELO</name>
<keyword evidence="10 13" id="KW-0675">Receptor</keyword>
<feature type="compositionally biased region" description="Basic and acidic residues" evidence="11">
    <location>
        <begin position="330"/>
        <end position="344"/>
    </location>
</feature>
<feature type="transmembrane region" description="Helical" evidence="12">
    <location>
        <begin position="171"/>
        <end position="189"/>
    </location>
</feature>
<dbReference type="EMBL" id="QGMH01000102">
    <property type="protein sequence ID" value="TVY25216.1"/>
    <property type="molecule type" value="Genomic_DNA"/>
</dbReference>
<comment type="caution">
    <text evidence="13">The sequence shown here is derived from an EMBL/GenBank/DDBJ whole genome shotgun (WGS) entry which is preliminary data.</text>
</comment>
<dbReference type="Pfam" id="PF00810">
    <property type="entry name" value="ER_lumen_recept"/>
    <property type="match status" value="1"/>
</dbReference>
<protein>
    <submittedName>
        <fullName evidence="13">ER lumen protein-retaining receptor</fullName>
    </submittedName>
</protein>
<evidence type="ECO:0000256" key="8">
    <source>
        <dbReference type="ARBA" id="ARBA00022989"/>
    </source>
</evidence>
<evidence type="ECO:0000256" key="5">
    <source>
        <dbReference type="ARBA" id="ARBA00022824"/>
    </source>
</evidence>
<evidence type="ECO:0000256" key="1">
    <source>
        <dbReference type="ARBA" id="ARBA00004477"/>
    </source>
</evidence>
<dbReference type="RefSeq" id="XP_031004004.1">
    <property type="nucleotide sequence ID" value="XM_031151446.1"/>
</dbReference>
<comment type="subcellular location">
    <subcellularLocation>
        <location evidence="1">Endoplasmic reticulum membrane</location>
        <topology evidence="1">Multi-pass membrane protein</topology>
    </subcellularLocation>
</comment>
<keyword evidence="8 12" id="KW-1133">Transmembrane helix</keyword>
<keyword evidence="5" id="KW-0256">Endoplasmic reticulum</keyword>
<gene>
    <name evidence="13" type="primary">erd-2</name>
    <name evidence="13" type="ORF">LHYA1_G006509</name>
</gene>
<evidence type="ECO:0000313" key="14">
    <source>
        <dbReference type="Proteomes" id="UP000431533"/>
    </source>
</evidence>
<dbReference type="OrthoDB" id="7694678at2759"/>
<dbReference type="GO" id="GO:0016192">
    <property type="term" value="P:vesicle-mediated transport"/>
    <property type="evidence" value="ECO:0007669"/>
    <property type="project" value="UniProtKB-KW"/>
</dbReference>
<evidence type="ECO:0000256" key="10">
    <source>
        <dbReference type="ARBA" id="ARBA00023170"/>
    </source>
</evidence>
<feature type="compositionally biased region" description="Basic and acidic residues" evidence="11">
    <location>
        <begin position="272"/>
        <end position="282"/>
    </location>
</feature>
<keyword evidence="4 12" id="KW-0812">Transmembrane</keyword>
<dbReference type="Proteomes" id="UP000431533">
    <property type="component" value="Unassembled WGS sequence"/>
</dbReference>